<feature type="compositionally biased region" description="Acidic residues" evidence="1">
    <location>
        <begin position="350"/>
        <end position="369"/>
    </location>
</feature>
<feature type="compositionally biased region" description="Basic and acidic residues" evidence="1">
    <location>
        <begin position="86"/>
        <end position="97"/>
    </location>
</feature>
<feature type="compositionally biased region" description="Basic residues" evidence="1">
    <location>
        <begin position="428"/>
        <end position="437"/>
    </location>
</feature>
<feature type="compositionally biased region" description="Polar residues" evidence="1">
    <location>
        <begin position="102"/>
        <end position="120"/>
    </location>
</feature>
<evidence type="ECO:0000313" key="2">
    <source>
        <dbReference type="EMBL" id="RSL79524.1"/>
    </source>
</evidence>
<protein>
    <recommendedName>
        <fullName evidence="4">C2H2-type domain-containing protein</fullName>
    </recommendedName>
</protein>
<dbReference type="Proteomes" id="UP000287972">
    <property type="component" value="Unassembled WGS sequence"/>
</dbReference>
<feature type="compositionally biased region" description="Polar residues" evidence="1">
    <location>
        <begin position="394"/>
        <end position="408"/>
    </location>
</feature>
<dbReference type="AlphaFoldDB" id="A0A428RPQ9"/>
<accession>A0A428RPQ9</accession>
<feature type="region of interest" description="Disordered" evidence="1">
    <location>
        <begin position="667"/>
        <end position="704"/>
    </location>
</feature>
<evidence type="ECO:0008006" key="4">
    <source>
        <dbReference type="Google" id="ProtNLM"/>
    </source>
</evidence>
<reference evidence="2 3" key="1">
    <citation type="submission" date="2017-06" db="EMBL/GenBank/DDBJ databases">
        <title>Comparative genomic analysis of Ambrosia Fusariam Clade fungi.</title>
        <authorList>
            <person name="Stajich J.E."/>
            <person name="Carrillo J."/>
            <person name="Kijimoto T."/>
            <person name="Eskalen A."/>
            <person name="O'Donnell K."/>
            <person name="Kasson M."/>
        </authorList>
    </citation>
    <scope>NUCLEOTIDE SEQUENCE [LARGE SCALE GENOMIC DNA]</scope>
    <source>
        <strain evidence="2 3">NRRL62606</strain>
    </source>
</reference>
<dbReference type="PANTHER" id="PTHR38166">
    <property type="entry name" value="C2H2-TYPE DOMAIN-CONTAINING PROTEIN-RELATED"/>
    <property type="match status" value="1"/>
</dbReference>
<evidence type="ECO:0000256" key="1">
    <source>
        <dbReference type="SAM" id="MobiDB-lite"/>
    </source>
</evidence>
<sequence length="772" mass="86611">MPCSPWIGVESPPPASSPQIDEPQAPDDPKAPSSPILSPGTPTRPSSLDVYQPSDYSDFEEDPFFGADFSGIFRVDDPAPAPGADQHPDVRAPEPESRYPLTPNQTSWTPGQTATLQSPASPKVEIKSRYVSIIESFNPKGNKEPCSNYGCPYRKRNPLLFDGGSCVYGQFPTVAAVVEHLTQCHDPVSGAGECPRCKSWLSNHQTLAEHLKAGKCQNARSRAIDDYDRGLNYASFEKTFQDFKNEAILSDWECLWRALFRNNEVMDPHYIPPVTDASTQTYSRDSRQTSTEQESQVSQSEEDTLYRQSKPIVDSKAIVSGTNSLQQVGLARIRVEILSLSDKYRHLMHDDDETMDESAEETDNEGYADDDCRSGAQDSQTSSENVSTTTVNSGIQAQTYTSADQSTLPCRRTWSERENEEDEDGNNRQRKRPRRKLRDTELPRGRFACPYQAYEPWRNCFRPSQRNPKGGCDNISRLRDHMTRKHMPSYRCRRCWKHFNARQQVLEHEQGDCIQKVPPEYERFMTPEQERELDHCGEVQPVDTWWKMFRLLVPGMALEDFADLKTRYFPYYVYIDMSLTTPAMNLSNISFQHEPTPSLSQADGNEATTAFLDTPSNTLGFDSTNLTSQSLTVPIFGAAIPQLPSIPSFQSSIPEAAALCVAQQSSESDSTAPSDTINVSSTPASSLNLAQPSSTTNTSQMRRNYDRLKLRASQTDAENGELRETISTAREELRTAGELLEEVLGMDNLEVGVYEQLSRAAEILIRVTGRLK</sequence>
<proteinExistence type="predicted"/>
<keyword evidence="3" id="KW-1185">Reference proteome</keyword>
<feature type="region of interest" description="Disordered" evidence="1">
    <location>
        <begin position="269"/>
        <end position="308"/>
    </location>
</feature>
<name>A0A428RPQ9_9HYPO</name>
<organism evidence="2 3">
    <name type="scientific">Fusarium floridanum</name>
    <dbReference type="NCBI Taxonomy" id="1325733"/>
    <lineage>
        <taxon>Eukaryota</taxon>
        <taxon>Fungi</taxon>
        <taxon>Dikarya</taxon>
        <taxon>Ascomycota</taxon>
        <taxon>Pezizomycotina</taxon>
        <taxon>Sordariomycetes</taxon>
        <taxon>Hypocreomycetidae</taxon>
        <taxon>Hypocreales</taxon>
        <taxon>Nectriaceae</taxon>
        <taxon>Fusarium</taxon>
        <taxon>Fusarium solani species complex</taxon>
    </lineage>
</organism>
<feature type="region of interest" description="Disordered" evidence="1">
    <location>
        <begin position="350"/>
        <end position="439"/>
    </location>
</feature>
<evidence type="ECO:0000313" key="3">
    <source>
        <dbReference type="Proteomes" id="UP000287972"/>
    </source>
</evidence>
<feature type="compositionally biased region" description="Low complexity" evidence="1">
    <location>
        <begin position="381"/>
        <end position="393"/>
    </location>
</feature>
<gene>
    <name evidence="2" type="ORF">CEP51_007291</name>
</gene>
<dbReference type="PANTHER" id="PTHR38166:SF1">
    <property type="entry name" value="C2H2-TYPE DOMAIN-CONTAINING PROTEIN"/>
    <property type="match status" value="1"/>
</dbReference>
<dbReference type="EMBL" id="NKCL01000172">
    <property type="protein sequence ID" value="RSL79524.1"/>
    <property type="molecule type" value="Genomic_DNA"/>
</dbReference>
<feature type="region of interest" description="Disordered" evidence="1">
    <location>
        <begin position="1"/>
        <end position="121"/>
    </location>
</feature>
<feature type="compositionally biased region" description="Polar residues" evidence="1">
    <location>
        <begin position="667"/>
        <end position="702"/>
    </location>
</feature>
<feature type="compositionally biased region" description="Low complexity" evidence="1">
    <location>
        <begin position="288"/>
        <end position="299"/>
    </location>
</feature>
<comment type="caution">
    <text evidence="2">The sequence shown here is derived from an EMBL/GenBank/DDBJ whole genome shotgun (WGS) entry which is preliminary data.</text>
</comment>